<dbReference type="Proteomes" id="UP000054279">
    <property type="component" value="Unassembled WGS sequence"/>
</dbReference>
<dbReference type="HOGENOM" id="CLU_1750839_0_0_1"/>
<dbReference type="AlphaFoldDB" id="A0A0C9U7C1"/>
<sequence length="149" mass="16600">MLAITVYGGSTRATFLPVLHLLSPINLFAAFTSTNTPPHPKPRHPVPHTPFQRVPRAPQTPTAPPTSILRLCLRLAPRRYLMTNGILWFGAVVARAGRLEKREVSIADVDVEGYECEGDGLSDGWVRVLRVVWHASENAHGHGRERRRV</sequence>
<reference evidence="1 2" key="1">
    <citation type="submission" date="2014-06" db="EMBL/GenBank/DDBJ databases">
        <title>Evolutionary Origins and Diversification of the Mycorrhizal Mutualists.</title>
        <authorList>
            <consortium name="DOE Joint Genome Institute"/>
            <consortium name="Mycorrhizal Genomics Consortium"/>
            <person name="Kohler A."/>
            <person name="Kuo A."/>
            <person name="Nagy L.G."/>
            <person name="Floudas D."/>
            <person name="Copeland A."/>
            <person name="Barry K.W."/>
            <person name="Cichocki N."/>
            <person name="Veneault-Fourrey C."/>
            <person name="LaButti K."/>
            <person name="Lindquist E.A."/>
            <person name="Lipzen A."/>
            <person name="Lundell T."/>
            <person name="Morin E."/>
            <person name="Murat C."/>
            <person name="Riley R."/>
            <person name="Ohm R."/>
            <person name="Sun H."/>
            <person name="Tunlid A."/>
            <person name="Henrissat B."/>
            <person name="Grigoriev I.V."/>
            <person name="Hibbett D.S."/>
            <person name="Martin F."/>
        </authorList>
    </citation>
    <scope>NUCLEOTIDE SEQUENCE [LARGE SCALE GENOMIC DNA]</scope>
    <source>
        <strain evidence="1 2">SS14</strain>
    </source>
</reference>
<organism evidence="1 2">
    <name type="scientific">Sphaerobolus stellatus (strain SS14)</name>
    <dbReference type="NCBI Taxonomy" id="990650"/>
    <lineage>
        <taxon>Eukaryota</taxon>
        <taxon>Fungi</taxon>
        <taxon>Dikarya</taxon>
        <taxon>Basidiomycota</taxon>
        <taxon>Agaricomycotina</taxon>
        <taxon>Agaricomycetes</taxon>
        <taxon>Phallomycetidae</taxon>
        <taxon>Geastrales</taxon>
        <taxon>Sphaerobolaceae</taxon>
        <taxon>Sphaerobolus</taxon>
    </lineage>
</organism>
<evidence type="ECO:0000313" key="1">
    <source>
        <dbReference type="EMBL" id="KIJ30259.1"/>
    </source>
</evidence>
<keyword evidence="2" id="KW-1185">Reference proteome</keyword>
<name>A0A0C9U7C1_SPHS4</name>
<dbReference type="EMBL" id="KN837265">
    <property type="protein sequence ID" value="KIJ30259.1"/>
    <property type="molecule type" value="Genomic_DNA"/>
</dbReference>
<proteinExistence type="predicted"/>
<protein>
    <submittedName>
        <fullName evidence="1">Uncharacterized protein</fullName>
    </submittedName>
</protein>
<evidence type="ECO:0000313" key="2">
    <source>
        <dbReference type="Proteomes" id="UP000054279"/>
    </source>
</evidence>
<accession>A0A0C9U7C1</accession>
<gene>
    <name evidence="1" type="ORF">M422DRAFT_36633</name>
</gene>